<feature type="domain" description="LysM" evidence="3">
    <location>
        <begin position="97"/>
        <end position="147"/>
    </location>
</feature>
<feature type="transmembrane region" description="Helical" evidence="2">
    <location>
        <begin position="62"/>
        <end position="82"/>
    </location>
</feature>
<keyword evidence="5" id="KW-1185">Reference proteome</keyword>
<dbReference type="SUPFAM" id="SSF54106">
    <property type="entry name" value="LysM domain"/>
    <property type="match status" value="1"/>
</dbReference>
<reference evidence="4" key="1">
    <citation type="submission" date="2023-02" db="EMBL/GenBank/DDBJ databases">
        <title>Georgenia sp.10Sc9-8, isolated from a soil sample collected from the Taklamakan desert.</title>
        <authorList>
            <person name="Liu S."/>
        </authorList>
    </citation>
    <scope>NUCLEOTIDE SEQUENCE</scope>
    <source>
        <strain evidence="4">10Sc9-8</strain>
    </source>
</reference>
<dbReference type="InterPro" id="IPR018392">
    <property type="entry name" value="LysM"/>
</dbReference>
<accession>A0ABT5TYV1</accession>
<evidence type="ECO:0000256" key="1">
    <source>
        <dbReference type="SAM" id="MobiDB-lite"/>
    </source>
</evidence>
<protein>
    <submittedName>
        <fullName evidence="4">LysM peptidoglycan-binding domain-containing protein</fullName>
    </submittedName>
</protein>
<evidence type="ECO:0000313" key="4">
    <source>
        <dbReference type="EMBL" id="MDD9207240.1"/>
    </source>
</evidence>
<evidence type="ECO:0000256" key="2">
    <source>
        <dbReference type="SAM" id="Phobius"/>
    </source>
</evidence>
<dbReference type="InterPro" id="IPR036779">
    <property type="entry name" value="LysM_dom_sf"/>
</dbReference>
<organism evidence="4 5">
    <name type="scientific">Georgenia halotolerans</name>
    <dbReference type="NCBI Taxonomy" id="3028317"/>
    <lineage>
        <taxon>Bacteria</taxon>
        <taxon>Bacillati</taxon>
        <taxon>Actinomycetota</taxon>
        <taxon>Actinomycetes</taxon>
        <taxon>Micrococcales</taxon>
        <taxon>Bogoriellaceae</taxon>
        <taxon>Georgenia</taxon>
    </lineage>
</organism>
<dbReference type="PROSITE" id="PS51782">
    <property type="entry name" value="LYSM"/>
    <property type="match status" value="1"/>
</dbReference>
<comment type="caution">
    <text evidence="4">The sequence shown here is derived from an EMBL/GenBank/DDBJ whole genome shotgun (WGS) entry which is preliminary data.</text>
</comment>
<keyword evidence="2" id="KW-1133">Transmembrane helix</keyword>
<dbReference type="Proteomes" id="UP001165561">
    <property type="component" value="Unassembled WGS sequence"/>
</dbReference>
<dbReference type="EMBL" id="JARACI010001069">
    <property type="protein sequence ID" value="MDD9207240.1"/>
    <property type="molecule type" value="Genomic_DNA"/>
</dbReference>
<evidence type="ECO:0000313" key="5">
    <source>
        <dbReference type="Proteomes" id="UP001165561"/>
    </source>
</evidence>
<dbReference type="Gene3D" id="3.10.350.10">
    <property type="entry name" value="LysM domain"/>
    <property type="match status" value="1"/>
</dbReference>
<evidence type="ECO:0000259" key="3">
    <source>
        <dbReference type="PROSITE" id="PS51782"/>
    </source>
</evidence>
<dbReference type="CDD" id="cd00118">
    <property type="entry name" value="LysM"/>
    <property type="match status" value="1"/>
</dbReference>
<name>A0ABT5TYV1_9MICO</name>
<feature type="region of interest" description="Disordered" evidence="1">
    <location>
        <begin position="1"/>
        <end position="24"/>
    </location>
</feature>
<keyword evidence="2" id="KW-0472">Membrane</keyword>
<keyword evidence="2" id="KW-0812">Transmembrane</keyword>
<gene>
    <name evidence="4" type="ORF">PU560_12295</name>
</gene>
<proteinExistence type="predicted"/>
<dbReference type="SMART" id="SM00257">
    <property type="entry name" value="LysM"/>
    <property type="match status" value="1"/>
</dbReference>
<sequence length="149" mass="15065">MSSLAAHPARPTPLRAVPADEGRHARRRGHLQLVGPGYTPTTDAVPVSATPPLRLTRRGRRLVAAAGMIVGTAASVGVGAWAGHVASPPPASAGAVQGVTVEPGDTLWALAASVSEPGQDVRTTVADIVALNGLGSDDLVVGQRLRLPA</sequence>
<dbReference type="Pfam" id="PF01476">
    <property type="entry name" value="LysM"/>
    <property type="match status" value="1"/>
</dbReference>